<reference evidence="2" key="1">
    <citation type="journal article" date="2019" name="Int. J. Syst. Evol. Microbiol.">
        <title>The Global Catalogue of Microorganisms (GCM) 10K type strain sequencing project: providing services to taxonomists for standard genome sequencing and annotation.</title>
        <authorList>
            <consortium name="The Broad Institute Genomics Platform"/>
            <consortium name="The Broad Institute Genome Sequencing Center for Infectious Disease"/>
            <person name="Wu L."/>
            <person name="Ma J."/>
        </authorList>
    </citation>
    <scope>NUCLEOTIDE SEQUENCE [LARGE SCALE GENOMIC DNA]</scope>
    <source>
        <strain evidence="2">CECT 7798</strain>
    </source>
</reference>
<evidence type="ECO:0000313" key="1">
    <source>
        <dbReference type="EMBL" id="MFC3755106.1"/>
    </source>
</evidence>
<comment type="caution">
    <text evidence="1">The sequence shown here is derived from an EMBL/GenBank/DDBJ whole genome shotgun (WGS) entry which is preliminary data.</text>
</comment>
<sequence>MKNSITLLSFFIVFLGKAQALDEYPKKQDFYEGGIVNFYKEAHEYLANNQMKECGSHEIYQPRILVTKDTEVKLVKDYDTLNIAKNKCAYDLSIGIIKNLKHWKAAEVKGSKFGAITEFIIYPQDLMSNYKIGYNAYDFIRPAQYSAGTKEFKKDFHDNFMSLFQDYHINGDLNLEFYIDREGHIVNPRIYPVIRDQSFNVNFMRALSRMKKEWKPALYANIPVKQRIVLPMDFSVTFTER</sequence>
<accession>A0ABV7XRX4</accession>
<gene>
    <name evidence="1" type="ORF">ACFONJ_03895</name>
</gene>
<evidence type="ECO:0000313" key="2">
    <source>
        <dbReference type="Proteomes" id="UP001595735"/>
    </source>
</evidence>
<dbReference type="SUPFAM" id="SSF74653">
    <property type="entry name" value="TolA/TonB C-terminal domain"/>
    <property type="match status" value="1"/>
</dbReference>
<protein>
    <submittedName>
        <fullName evidence="1">Energy transducer TonB</fullName>
    </submittedName>
</protein>
<organism evidence="1 2">
    <name type="scientific">Chryseobacterium tructae</name>
    <dbReference type="NCBI Taxonomy" id="1037380"/>
    <lineage>
        <taxon>Bacteria</taxon>
        <taxon>Pseudomonadati</taxon>
        <taxon>Bacteroidota</taxon>
        <taxon>Flavobacteriia</taxon>
        <taxon>Flavobacteriales</taxon>
        <taxon>Weeksellaceae</taxon>
        <taxon>Chryseobacterium group</taxon>
        <taxon>Chryseobacterium</taxon>
    </lineage>
</organism>
<dbReference type="Gene3D" id="3.30.1150.10">
    <property type="match status" value="1"/>
</dbReference>
<name>A0ABV7XRX4_9FLAO</name>
<dbReference type="Proteomes" id="UP001595735">
    <property type="component" value="Unassembled WGS sequence"/>
</dbReference>
<proteinExistence type="predicted"/>
<keyword evidence="2" id="KW-1185">Reference proteome</keyword>
<dbReference type="EMBL" id="JBHRYO010000002">
    <property type="protein sequence ID" value="MFC3755106.1"/>
    <property type="molecule type" value="Genomic_DNA"/>
</dbReference>
<dbReference type="RefSeq" id="WP_290295162.1">
    <property type="nucleotide sequence ID" value="NZ_JAUFQR010000001.1"/>
</dbReference>